<keyword evidence="5" id="KW-1133">Transmembrane helix</keyword>
<dbReference type="GO" id="GO:0008270">
    <property type="term" value="F:zinc ion binding"/>
    <property type="evidence" value="ECO:0007669"/>
    <property type="project" value="UniProtKB-KW"/>
</dbReference>
<keyword evidence="3" id="KW-0862">Zinc</keyword>
<dbReference type="PANTHER" id="PTHR33680">
    <property type="entry name" value="OS07G0190500 PROTEIN"/>
    <property type="match status" value="1"/>
</dbReference>
<comment type="caution">
    <text evidence="7">The sequence shown here is derived from an EMBL/GenBank/DDBJ whole genome shotgun (WGS) entry which is preliminary data.</text>
</comment>
<keyword evidence="1" id="KW-0479">Metal-binding</keyword>
<evidence type="ECO:0000256" key="1">
    <source>
        <dbReference type="ARBA" id="ARBA00022723"/>
    </source>
</evidence>
<evidence type="ECO:0000256" key="2">
    <source>
        <dbReference type="ARBA" id="ARBA00022771"/>
    </source>
</evidence>
<organism evidence="7 8">
    <name type="scientific">Panicum virgatum</name>
    <name type="common">Blackwell switchgrass</name>
    <dbReference type="NCBI Taxonomy" id="38727"/>
    <lineage>
        <taxon>Eukaryota</taxon>
        <taxon>Viridiplantae</taxon>
        <taxon>Streptophyta</taxon>
        <taxon>Embryophyta</taxon>
        <taxon>Tracheophyta</taxon>
        <taxon>Spermatophyta</taxon>
        <taxon>Magnoliopsida</taxon>
        <taxon>Liliopsida</taxon>
        <taxon>Poales</taxon>
        <taxon>Poaceae</taxon>
        <taxon>PACMAD clade</taxon>
        <taxon>Panicoideae</taxon>
        <taxon>Panicodae</taxon>
        <taxon>Paniceae</taxon>
        <taxon>Panicinae</taxon>
        <taxon>Panicum</taxon>
        <taxon>Panicum sect. Hiantes</taxon>
    </lineage>
</organism>
<evidence type="ECO:0000256" key="3">
    <source>
        <dbReference type="ARBA" id="ARBA00022833"/>
    </source>
</evidence>
<evidence type="ECO:0000256" key="5">
    <source>
        <dbReference type="SAM" id="Phobius"/>
    </source>
</evidence>
<evidence type="ECO:0000256" key="4">
    <source>
        <dbReference type="PROSITE-ProRule" id="PRU01343"/>
    </source>
</evidence>
<feature type="domain" description="GRF-type" evidence="6">
    <location>
        <begin position="3"/>
        <end position="48"/>
    </location>
</feature>
<sequence>MMCTECGRSRVVQRRSRKEWSKGRIFFCCPFYKMDGSGCPFWYWEEDYVKIVETKGILTGSGGRMVAEAEAEASGTDVARNGLPVEGSVVGQDVVILLKYMCFICTCMLFVMVLNLFVVLMK</sequence>
<keyword evidence="5" id="KW-0472">Membrane</keyword>
<evidence type="ECO:0000313" key="8">
    <source>
        <dbReference type="Proteomes" id="UP000823388"/>
    </source>
</evidence>
<dbReference type="Proteomes" id="UP000823388">
    <property type="component" value="Chromosome 7K"/>
</dbReference>
<evidence type="ECO:0000259" key="6">
    <source>
        <dbReference type="PROSITE" id="PS51999"/>
    </source>
</evidence>
<protein>
    <recommendedName>
        <fullName evidence="6">GRF-type domain-containing protein</fullName>
    </recommendedName>
</protein>
<proteinExistence type="predicted"/>
<gene>
    <name evidence="7" type="ORF">PVAP13_7KG284555</name>
</gene>
<dbReference type="PROSITE" id="PS51999">
    <property type="entry name" value="ZF_GRF"/>
    <property type="match status" value="1"/>
</dbReference>
<name>A0A8T0QP24_PANVG</name>
<accession>A0A8T0QP24</accession>
<dbReference type="EMBL" id="CM029049">
    <property type="protein sequence ID" value="KAG2573876.1"/>
    <property type="molecule type" value="Genomic_DNA"/>
</dbReference>
<keyword evidence="2 4" id="KW-0863">Zinc-finger</keyword>
<dbReference type="PANTHER" id="PTHR33680:SF7">
    <property type="entry name" value="OS02G0474200 PROTEIN"/>
    <property type="match status" value="1"/>
</dbReference>
<keyword evidence="5" id="KW-0812">Transmembrane</keyword>
<evidence type="ECO:0000313" key="7">
    <source>
        <dbReference type="EMBL" id="KAG2573876.1"/>
    </source>
</evidence>
<feature type="transmembrane region" description="Helical" evidence="5">
    <location>
        <begin position="97"/>
        <end position="120"/>
    </location>
</feature>
<reference evidence="7" key="1">
    <citation type="submission" date="2020-05" db="EMBL/GenBank/DDBJ databases">
        <title>WGS assembly of Panicum virgatum.</title>
        <authorList>
            <person name="Lovell J.T."/>
            <person name="Jenkins J."/>
            <person name="Shu S."/>
            <person name="Juenger T.E."/>
            <person name="Schmutz J."/>
        </authorList>
    </citation>
    <scope>NUCLEOTIDE SEQUENCE</scope>
    <source>
        <strain evidence="7">AP13</strain>
    </source>
</reference>
<keyword evidence="8" id="KW-1185">Reference proteome</keyword>
<dbReference type="InterPro" id="IPR010666">
    <property type="entry name" value="Znf_GRF"/>
</dbReference>
<dbReference type="AlphaFoldDB" id="A0A8T0QP24"/>